<organism evidence="1 2">
    <name type="scientific">Bacillus paranthracis</name>
    <dbReference type="NCBI Taxonomy" id="2026186"/>
    <lineage>
        <taxon>Bacteria</taxon>
        <taxon>Bacillati</taxon>
        <taxon>Bacillota</taxon>
        <taxon>Bacilli</taxon>
        <taxon>Bacillales</taxon>
        <taxon>Bacillaceae</taxon>
        <taxon>Bacillus</taxon>
        <taxon>Bacillus cereus group</taxon>
    </lineage>
</organism>
<dbReference type="InterPro" id="IPR029465">
    <property type="entry name" value="ATPgrasp_TupA"/>
</dbReference>
<dbReference type="Proteomes" id="UP001216801">
    <property type="component" value="Unassembled WGS sequence"/>
</dbReference>
<name>A0AAJ1K503_9BACI</name>
<reference evidence="1" key="1">
    <citation type="submission" date="2023-03" db="EMBL/GenBank/DDBJ databases">
        <title>Genetic diversity of Bacillus cereus sensu lato isolates from Slovenia.</title>
        <authorList>
            <person name="Abdelli M."/>
        </authorList>
    </citation>
    <scope>NUCLEOTIDE SEQUENCE</scope>
    <source>
        <strain evidence="1">SIBC39</strain>
    </source>
</reference>
<gene>
    <name evidence="1" type="ORF">P6U19_09595</name>
</gene>
<sequence length="283" mass="33594">MKSLLIKLFRIIPDSLYLKIIFYKNIRKMLDLKNPKTFNEKLQWLKINDRNPEYTRLVDKYEVRNYIKEKIGERYLVPLIGVWKDASEIDFEKMPKQFVLKCNHDSKSVVICKDKDKINVQGTIKKLNSHLKQNAYYYGREWPYKNVKPLIIAEKYLEDQSNQSLVDYKVLCFNGKARLIQVHSNRGSENYTQDFYDLEWNNMGICQGIKLTETPMEKPNFLDEMIHLSEILAVNIIHVRVDWYFVNGQLYFGEMTFYDGSGFVPFLNEKDDVLLGNMIDLKK</sequence>
<protein>
    <submittedName>
        <fullName evidence="1">ATP-grasp fold amidoligase family protein</fullName>
    </submittedName>
</protein>
<dbReference type="Pfam" id="PF14305">
    <property type="entry name" value="ATPgrasp_TupA"/>
    <property type="match status" value="1"/>
</dbReference>
<dbReference type="RefSeq" id="WP_277616491.1">
    <property type="nucleotide sequence ID" value="NZ_JARPRP010000008.1"/>
</dbReference>
<dbReference type="AlphaFoldDB" id="A0AAJ1K503"/>
<dbReference type="EMBL" id="JARPRR010000006">
    <property type="protein sequence ID" value="MDG0952844.1"/>
    <property type="molecule type" value="Genomic_DNA"/>
</dbReference>
<accession>A0AAJ1K503</accession>
<evidence type="ECO:0000313" key="2">
    <source>
        <dbReference type="Proteomes" id="UP001216801"/>
    </source>
</evidence>
<proteinExistence type="predicted"/>
<evidence type="ECO:0000313" key="1">
    <source>
        <dbReference type="EMBL" id="MDG0952844.1"/>
    </source>
</evidence>
<comment type="caution">
    <text evidence="1">The sequence shown here is derived from an EMBL/GenBank/DDBJ whole genome shotgun (WGS) entry which is preliminary data.</text>
</comment>